<feature type="compositionally biased region" description="Low complexity" evidence="1">
    <location>
        <begin position="141"/>
        <end position="160"/>
    </location>
</feature>
<dbReference type="EMBL" id="VDEP01000213">
    <property type="protein sequence ID" value="KAA1122969.1"/>
    <property type="molecule type" value="Genomic_DNA"/>
</dbReference>
<proteinExistence type="predicted"/>
<feature type="compositionally biased region" description="Pro residues" evidence="1">
    <location>
        <begin position="161"/>
        <end position="174"/>
    </location>
</feature>
<feature type="region of interest" description="Disordered" evidence="1">
    <location>
        <begin position="14"/>
        <end position="95"/>
    </location>
</feature>
<accession>A0A5B0RC80</accession>
<organism evidence="2 3">
    <name type="scientific">Puccinia graminis f. sp. tritici</name>
    <dbReference type="NCBI Taxonomy" id="56615"/>
    <lineage>
        <taxon>Eukaryota</taxon>
        <taxon>Fungi</taxon>
        <taxon>Dikarya</taxon>
        <taxon>Basidiomycota</taxon>
        <taxon>Pucciniomycotina</taxon>
        <taxon>Pucciniomycetes</taxon>
        <taxon>Pucciniales</taxon>
        <taxon>Pucciniaceae</taxon>
        <taxon>Puccinia</taxon>
    </lineage>
</organism>
<protein>
    <submittedName>
        <fullName evidence="2">Uncharacterized protein</fullName>
    </submittedName>
</protein>
<evidence type="ECO:0000313" key="3">
    <source>
        <dbReference type="Proteomes" id="UP000325313"/>
    </source>
</evidence>
<name>A0A5B0RC80_PUCGR</name>
<dbReference type="InterPro" id="IPR036961">
    <property type="entry name" value="Kinesin_motor_dom_sf"/>
</dbReference>
<reference evidence="2 3" key="1">
    <citation type="submission" date="2019-05" db="EMBL/GenBank/DDBJ databases">
        <title>Emergence of the Ug99 lineage of the wheat stem rust pathogen through somatic hybridization.</title>
        <authorList>
            <person name="Li F."/>
            <person name="Upadhyaya N.M."/>
            <person name="Sperschneider J."/>
            <person name="Matny O."/>
            <person name="Nguyen-Phuc H."/>
            <person name="Mago R."/>
            <person name="Raley C."/>
            <person name="Miller M.E."/>
            <person name="Silverstein K.A.T."/>
            <person name="Henningsen E."/>
            <person name="Hirsch C.D."/>
            <person name="Visser B."/>
            <person name="Pretorius Z.A."/>
            <person name="Steffenson B.J."/>
            <person name="Schwessinger B."/>
            <person name="Dodds P.N."/>
            <person name="Figueroa M."/>
        </authorList>
    </citation>
    <scope>NUCLEOTIDE SEQUENCE [LARGE SCALE GENOMIC DNA]</scope>
    <source>
        <strain evidence="2 3">Ug99</strain>
    </source>
</reference>
<sequence length="189" mass="19926">MQVHPAAPYLASHYHSLPIGSQTTPTDRKLNQSKKKSGQAAEYLSASPPLSSQRPHQRSCCQSSSPPPQILTNKPPMIDTEKTQTQDQQDSVHLPSTSTAKIYQSHIASMIQDAVAGYNSTLILRPTDLLQTGDGPVAGGSSSSSSHSQPTCSRPTTAPSPAAPPPPPATPSPPSKGYIVPDQDPSTKN</sequence>
<evidence type="ECO:0000256" key="1">
    <source>
        <dbReference type="SAM" id="MobiDB-lite"/>
    </source>
</evidence>
<dbReference type="AlphaFoldDB" id="A0A5B0RC80"/>
<dbReference type="Gene3D" id="3.40.850.10">
    <property type="entry name" value="Kinesin motor domain"/>
    <property type="match status" value="1"/>
</dbReference>
<dbReference type="Proteomes" id="UP000325313">
    <property type="component" value="Unassembled WGS sequence"/>
</dbReference>
<feature type="compositionally biased region" description="Low complexity" evidence="1">
    <location>
        <begin position="51"/>
        <end position="64"/>
    </location>
</feature>
<feature type="region of interest" description="Disordered" evidence="1">
    <location>
        <begin position="133"/>
        <end position="189"/>
    </location>
</feature>
<evidence type="ECO:0000313" key="2">
    <source>
        <dbReference type="EMBL" id="KAA1122969.1"/>
    </source>
</evidence>
<gene>
    <name evidence="2" type="ORF">PGTUg99_010255</name>
</gene>
<comment type="caution">
    <text evidence="2">The sequence shown here is derived from an EMBL/GenBank/DDBJ whole genome shotgun (WGS) entry which is preliminary data.</text>
</comment>